<sequence length="27" mass="2967">MELPVGVVTGVLGAPLLLWLLARVHRR</sequence>
<dbReference type="RefSeq" id="WP_378520739.1">
    <property type="nucleotide sequence ID" value="NZ_BAAAXV010000009.1"/>
</dbReference>
<evidence type="ECO:0008006" key="8">
    <source>
        <dbReference type="Google" id="ProtNLM"/>
    </source>
</evidence>
<proteinExistence type="predicted"/>
<organism evidence="6 7">
    <name type="scientific">Nonomuraea helvata</name>
    <dbReference type="NCBI Taxonomy" id="37484"/>
    <lineage>
        <taxon>Bacteria</taxon>
        <taxon>Bacillati</taxon>
        <taxon>Actinomycetota</taxon>
        <taxon>Actinomycetes</taxon>
        <taxon>Streptosporangiales</taxon>
        <taxon>Streptosporangiaceae</taxon>
        <taxon>Nonomuraea</taxon>
    </lineage>
</organism>
<evidence type="ECO:0000313" key="7">
    <source>
        <dbReference type="Proteomes" id="UP001589532"/>
    </source>
</evidence>
<reference evidence="6 7" key="1">
    <citation type="submission" date="2024-09" db="EMBL/GenBank/DDBJ databases">
        <authorList>
            <person name="Sun Q."/>
            <person name="Mori K."/>
        </authorList>
    </citation>
    <scope>NUCLEOTIDE SEQUENCE [LARGE SCALE GENOMIC DNA]</scope>
    <source>
        <strain evidence="6 7">JCM 3143</strain>
    </source>
</reference>
<name>A0ABV5RTM9_9ACTN</name>
<evidence type="ECO:0000256" key="1">
    <source>
        <dbReference type="ARBA" id="ARBA00004141"/>
    </source>
</evidence>
<keyword evidence="4 5" id="KW-0472">Membrane</keyword>
<evidence type="ECO:0000256" key="3">
    <source>
        <dbReference type="ARBA" id="ARBA00022989"/>
    </source>
</evidence>
<keyword evidence="7" id="KW-1185">Reference proteome</keyword>
<dbReference type="Gene3D" id="1.10.3470.10">
    <property type="entry name" value="ABC transporter involved in vitamin B12 uptake, BtuC"/>
    <property type="match status" value="1"/>
</dbReference>
<gene>
    <name evidence="6" type="ORF">ACFFSA_06200</name>
</gene>
<evidence type="ECO:0000256" key="5">
    <source>
        <dbReference type="SAM" id="Phobius"/>
    </source>
</evidence>
<dbReference type="InterPro" id="IPR037294">
    <property type="entry name" value="ABC_BtuC-like"/>
</dbReference>
<keyword evidence="3 5" id="KW-1133">Transmembrane helix</keyword>
<keyword evidence="2 5" id="KW-0812">Transmembrane</keyword>
<evidence type="ECO:0000256" key="4">
    <source>
        <dbReference type="ARBA" id="ARBA00023136"/>
    </source>
</evidence>
<comment type="subcellular location">
    <subcellularLocation>
        <location evidence="1">Membrane</location>
        <topology evidence="1">Multi-pass membrane protein</topology>
    </subcellularLocation>
</comment>
<dbReference type="EMBL" id="JBHMBW010000003">
    <property type="protein sequence ID" value="MFB9622670.1"/>
    <property type="molecule type" value="Genomic_DNA"/>
</dbReference>
<dbReference type="Proteomes" id="UP001589532">
    <property type="component" value="Unassembled WGS sequence"/>
</dbReference>
<evidence type="ECO:0000256" key="2">
    <source>
        <dbReference type="ARBA" id="ARBA00022692"/>
    </source>
</evidence>
<evidence type="ECO:0000313" key="6">
    <source>
        <dbReference type="EMBL" id="MFB9622670.1"/>
    </source>
</evidence>
<accession>A0ABV5RTM9</accession>
<protein>
    <recommendedName>
        <fullName evidence="8">Iron chelate uptake ABC transporter family permease subunit</fullName>
    </recommendedName>
</protein>
<comment type="caution">
    <text evidence="6">The sequence shown here is derived from an EMBL/GenBank/DDBJ whole genome shotgun (WGS) entry which is preliminary data.</text>
</comment>
<feature type="transmembrane region" description="Helical" evidence="5">
    <location>
        <begin position="6"/>
        <end position="22"/>
    </location>
</feature>